<gene>
    <name evidence="2" type="ORF">M404DRAFT_1006692</name>
</gene>
<feature type="compositionally biased region" description="Polar residues" evidence="1">
    <location>
        <begin position="27"/>
        <end position="43"/>
    </location>
</feature>
<proteinExistence type="predicted"/>
<dbReference type="EMBL" id="KN832043">
    <property type="protein sequence ID" value="KIN96662.1"/>
    <property type="molecule type" value="Genomic_DNA"/>
</dbReference>
<evidence type="ECO:0000313" key="2">
    <source>
        <dbReference type="EMBL" id="KIN96662.1"/>
    </source>
</evidence>
<evidence type="ECO:0000313" key="3">
    <source>
        <dbReference type="Proteomes" id="UP000054217"/>
    </source>
</evidence>
<evidence type="ECO:0000256" key="1">
    <source>
        <dbReference type="SAM" id="MobiDB-lite"/>
    </source>
</evidence>
<reference evidence="2 3" key="1">
    <citation type="submission" date="2014-04" db="EMBL/GenBank/DDBJ databases">
        <authorList>
            <consortium name="DOE Joint Genome Institute"/>
            <person name="Kuo A."/>
            <person name="Kohler A."/>
            <person name="Costa M.D."/>
            <person name="Nagy L.G."/>
            <person name="Floudas D."/>
            <person name="Copeland A."/>
            <person name="Barry K.W."/>
            <person name="Cichocki N."/>
            <person name="Veneault-Fourrey C."/>
            <person name="LaButti K."/>
            <person name="Lindquist E.A."/>
            <person name="Lipzen A."/>
            <person name="Lundell T."/>
            <person name="Morin E."/>
            <person name="Murat C."/>
            <person name="Sun H."/>
            <person name="Tunlid A."/>
            <person name="Henrissat B."/>
            <person name="Grigoriev I.V."/>
            <person name="Hibbett D.S."/>
            <person name="Martin F."/>
            <person name="Nordberg H.P."/>
            <person name="Cantor M.N."/>
            <person name="Hua S.X."/>
        </authorList>
    </citation>
    <scope>NUCLEOTIDE SEQUENCE [LARGE SCALE GENOMIC DNA]</scope>
    <source>
        <strain evidence="2 3">Marx 270</strain>
    </source>
</reference>
<keyword evidence="3" id="KW-1185">Reference proteome</keyword>
<sequence length="51" mass="5786">MRRRQRNGSPFLLFVTRVGKGAERAMSTPTTTTKRGSDSTLCTVGSRHRRY</sequence>
<dbReference type="Proteomes" id="UP000054217">
    <property type="component" value="Unassembled WGS sequence"/>
</dbReference>
<dbReference type="InParanoid" id="A0A0C3II07"/>
<organism evidence="2 3">
    <name type="scientific">Pisolithus tinctorius Marx 270</name>
    <dbReference type="NCBI Taxonomy" id="870435"/>
    <lineage>
        <taxon>Eukaryota</taxon>
        <taxon>Fungi</taxon>
        <taxon>Dikarya</taxon>
        <taxon>Basidiomycota</taxon>
        <taxon>Agaricomycotina</taxon>
        <taxon>Agaricomycetes</taxon>
        <taxon>Agaricomycetidae</taxon>
        <taxon>Boletales</taxon>
        <taxon>Sclerodermatineae</taxon>
        <taxon>Pisolithaceae</taxon>
        <taxon>Pisolithus</taxon>
    </lineage>
</organism>
<feature type="region of interest" description="Disordered" evidence="1">
    <location>
        <begin position="20"/>
        <end position="51"/>
    </location>
</feature>
<name>A0A0C3II07_PISTI</name>
<feature type="non-terminal residue" evidence="2">
    <location>
        <position position="51"/>
    </location>
</feature>
<accession>A0A0C3II07</accession>
<dbReference type="AlphaFoldDB" id="A0A0C3II07"/>
<reference evidence="3" key="2">
    <citation type="submission" date="2015-01" db="EMBL/GenBank/DDBJ databases">
        <title>Evolutionary Origins and Diversification of the Mycorrhizal Mutualists.</title>
        <authorList>
            <consortium name="DOE Joint Genome Institute"/>
            <consortium name="Mycorrhizal Genomics Consortium"/>
            <person name="Kohler A."/>
            <person name="Kuo A."/>
            <person name="Nagy L.G."/>
            <person name="Floudas D."/>
            <person name="Copeland A."/>
            <person name="Barry K.W."/>
            <person name="Cichocki N."/>
            <person name="Veneault-Fourrey C."/>
            <person name="LaButti K."/>
            <person name="Lindquist E.A."/>
            <person name="Lipzen A."/>
            <person name="Lundell T."/>
            <person name="Morin E."/>
            <person name="Murat C."/>
            <person name="Riley R."/>
            <person name="Ohm R."/>
            <person name="Sun H."/>
            <person name="Tunlid A."/>
            <person name="Henrissat B."/>
            <person name="Grigoriev I.V."/>
            <person name="Hibbett D.S."/>
            <person name="Martin F."/>
        </authorList>
    </citation>
    <scope>NUCLEOTIDE SEQUENCE [LARGE SCALE GENOMIC DNA]</scope>
    <source>
        <strain evidence="3">Marx 270</strain>
    </source>
</reference>
<protein>
    <submittedName>
        <fullName evidence="2">Uncharacterized protein</fullName>
    </submittedName>
</protein>
<dbReference type="HOGENOM" id="CLU_3112099_0_0_1"/>